<organism evidence="2 3">
    <name type="scientific">Setaria italica</name>
    <name type="common">Foxtail millet</name>
    <name type="synonym">Panicum italicum</name>
    <dbReference type="NCBI Taxonomy" id="4555"/>
    <lineage>
        <taxon>Eukaryota</taxon>
        <taxon>Viridiplantae</taxon>
        <taxon>Streptophyta</taxon>
        <taxon>Embryophyta</taxon>
        <taxon>Tracheophyta</taxon>
        <taxon>Spermatophyta</taxon>
        <taxon>Magnoliopsida</taxon>
        <taxon>Liliopsida</taxon>
        <taxon>Poales</taxon>
        <taxon>Poaceae</taxon>
        <taxon>PACMAD clade</taxon>
        <taxon>Panicoideae</taxon>
        <taxon>Panicodae</taxon>
        <taxon>Paniceae</taxon>
        <taxon>Cenchrinae</taxon>
        <taxon>Setaria</taxon>
    </lineage>
</organism>
<evidence type="ECO:0000313" key="2">
    <source>
        <dbReference type="EnsemblPlants" id="KQL07392"/>
    </source>
</evidence>
<protein>
    <submittedName>
        <fullName evidence="2">Uncharacterized protein</fullName>
    </submittedName>
</protein>
<dbReference type="InterPro" id="IPR058936">
    <property type="entry name" value="At4g15545-like"/>
</dbReference>
<dbReference type="EMBL" id="AGNK02003337">
    <property type="status" value="NOT_ANNOTATED_CDS"/>
    <property type="molecule type" value="Genomic_DNA"/>
</dbReference>
<evidence type="ECO:0000256" key="1">
    <source>
        <dbReference type="SAM" id="MobiDB-lite"/>
    </source>
</evidence>
<keyword evidence="3" id="KW-1185">Reference proteome</keyword>
<dbReference type="STRING" id="4555.K3XNR4"/>
<dbReference type="HOGENOM" id="CLU_2473248_0_0_1"/>
<dbReference type="PANTHER" id="PTHR47383:SF8">
    <property type="entry name" value="OS01G0768300 PROTEIN"/>
    <property type="match status" value="1"/>
</dbReference>
<evidence type="ECO:0000313" key="3">
    <source>
        <dbReference type="Proteomes" id="UP000004995"/>
    </source>
</evidence>
<dbReference type="Gramene" id="KQL07392">
    <property type="protein sequence ID" value="KQL07392"/>
    <property type="gene ID" value="SETIT_003537mg"/>
</dbReference>
<proteinExistence type="predicted"/>
<feature type="region of interest" description="Disordered" evidence="1">
    <location>
        <begin position="66"/>
        <end position="88"/>
    </location>
</feature>
<dbReference type="PANTHER" id="PTHR47383">
    <property type="entry name" value="OS03G0659800 PROTEIN"/>
    <property type="match status" value="1"/>
</dbReference>
<dbReference type="InParanoid" id="K3XNR4"/>
<dbReference type="Proteomes" id="UP000004995">
    <property type="component" value="Unassembled WGS sequence"/>
</dbReference>
<sequence>MASPAAGLPDAITAALPLNPYEQLEVARKVTAVAAAARASRLELEAAHLHQRLADRDPVATELDGRAGVGPLCNEEHARDGDGEVAGA</sequence>
<name>K3XNR4_SETIT</name>
<dbReference type="AlphaFoldDB" id="K3XNR4"/>
<reference evidence="2" key="2">
    <citation type="submission" date="2018-08" db="UniProtKB">
        <authorList>
            <consortium name="EnsemblPlants"/>
        </authorList>
    </citation>
    <scope>IDENTIFICATION</scope>
    <source>
        <strain evidence="2">Yugu1</strain>
    </source>
</reference>
<accession>K3XNR4</accession>
<dbReference type="EnsemblPlants" id="KQL07392">
    <property type="protein sequence ID" value="KQL07392"/>
    <property type="gene ID" value="SETIT_003537mg"/>
</dbReference>
<reference evidence="3" key="1">
    <citation type="journal article" date="2012" name="Nat. Biotechnol.">
        <title>Reference genome sequence of the model plant Setaria.</title>
        <authorList>
            <person name="Bennetzen J.L."/>
            <person name="Schmutz J."/>
            <person name="Wang H."/>
            <person name="Percifield R."/>
            <person name="Hawkins J."/>
            <person name="Pontaroli A.C."/>
            <person name="Estep M."/>
            <person name="Feng L."/>
            <person name="Vaughn J.N."/>
            <person name="Grimwood J."/>
            <person name="Jenkins J."/>
            <person name="Barry K."/>
            <person name="Lindquist E."/>
            <person name="Hellsten U."/>
            <person name="Deshpande S."/>
            <person name="Wang X."/>
            <person name="Wu X."/>
            <person name="Mitros T."/>
            <person name="Triplett J."/>
            <person name="Yang X."/>
            <person name="Ye C.Y."/>
            <person name="Mauro-Herrera M."/>
            <person name="Wang L."/>
            <person name="Li P."/>
            <person name="Sharma M."/>
            <person name="Sharma R."/>
            <person name="Ronald P.C."/>
            <person name="Panaud O."/>
            <person name="Kellogg E.A."/>
            <person name="Brutnell T.P."/>
            <person name="Doust A.N."/>
            <person name="Tuskan G.A."/>
            <person name="Rokhsar D."/>
            <person name="Devos K.M."/>
        </authorList>
    </citation>
    <scope>NUCLEOTIDE SEQUENCE [LARGE SCALE GENOMIC DNA]</scope>
    <source>
        <strain evidence="3">cv. Yugu1</strain>
    </source>
</reference>